<feature type="signal peptide" evidence="2">
    <location>
        <begin position="1"/>
        <end position="21"/>
    </location>
</feature>
<keyword evidence="1" id="KW-0812">Transmembrane</keyword>
<dbReference type="Proteomes" id="UP000037923">
    <property type="component" value="Unassembled WGS sequence"/>
</dbReference>
<dbReference type="VEuPathDB" id="TriTrypDB:LpyrH10_08_3380"/>
<proteinExistence type="predicted"/>
<dbReference type="RefSeq" id="XP_015659159.1">
    <property type="nucleotide sequence ID" value="XM_015802715.1"/>
</dbReference>
<dbReference type="AlphaFoldDB" id="A0A0M9G1W7"/>
<evidence type="ECO:0000256" key="2">
    <source>
        <dbReference type="SAM" id="SignalP"/>
    </source>
</evidence>
<feature type="chain" id="PRO_5005835992" description="Secreted protein" evidence="2">
    <location>
        <begin position="22"/>
        <end position="134"/>
    </location>
</feature>
<name>A0A0M9G1W7_LEPPY</name>
<dbReference type="GeneID" id="26905180"/>
<keyword evidence="2" id="KW-0732">Signal</keyword>
<sequence>MYLLLRRRAALVSLFTFMAYGEQSEPLSFLWLRRSFLFCLFDSLLRRVRSIPFLHLLFSSFYSKRYKERTSANKQLKTSLCAPFTAFIYCLTFFFPSLLLASRARRIHYLKMDKLAILTGHVRVKALALMEAYR</sequence>
<keyword evidence="4" id="KW-1185">Reference proteome</keyword>
<dbReference type="EMBL" id="LGTL01000008">
    <property type="protein sequence ID" value="KPA80720.1"/>
    <property type="molecule type" value="Genomic_DNA"/>
</dbReference>
<keyword evidence="1" id="KW-0472">Membrane</keyword>
<accession>A0A0M9G1W7</accession>
<reference evidence="3 4" key="1">
    <citation type="submission" date="2015-07" db="EMBL/GenBank/DDBJ databases">
        <title>High-quality genome of monoxenous trypanosomatid Leptomonas pyrrhocoris.</title>
        <authorList>
            <person name="Flegontov P."/>
            <person name="Butenko A."/>
            <person name="Firsov S."/>
            <person name="Vlcek C."/>
            <person name="Logacheva M.D."/>
            <person name="Field M."/>
            <person name="Filatov D."/>
            <person name="Flegontova O."/>
            <person name="Gerasimov E."/>
            <person name="Jackson A.P."/>
            <person name="Kelly S."/>
            <person name="Opperdoes F."/>
            <person name="O'Reilly A."/>
            <person name="Votypka J."/>
            <person name="Yurchenko V."/>
            <person name="Lukes J."/>
        </authorList>
    </citation>
    <scope>NUCLEOTIDE SEQUENCE [LARGE SCALE GENOMIC DNA]</scope>
    <source>
        <strain evidence="3">H10</strain>
    </source>
</reference>
<evidence type="ECO:0000256" key="1">
    <source>
        <dbReference type="SAM" id="Phobius"/>
    </source>
</evidence>
<evidence type="ECO:0000313" key="3">
    <source>
        <dbReference type="EMBL" id="KPA80720.1"/>
    </source>
</evidence>
<feature type="transmembrane region" description="Helical" evidence="1">
    <location>
        <begin position="84"/>
        <end position="102"/>
    </location>
</feature>
<evidence type="ECO:0000313" key="4">
    <source>
        <dbReference type="Proteomes" id="UP000037923"/>
    </source>
</evidence>
<organism evidence="3 4">
    <name type="scientific">Leptomonas pyrrhocoris</name>
    <name type="common">Firebug parasite</name>
    <dbReference type="NCBI Taxonomy" id="157538"/>
    <lineage>
        <taxon>Eukaryota</taxon>
        <taxon>Discoba</taxon>
        <taxon>Euglenozoa</taxon>
        <taxon>Kinetoplastea</taxon>
        <taxon>Metakinetoplastina</taxon>
        <taxon>Trypanosomatida</taxon>
        <taxon>Trypanosomatidae</taxon>
        <taxon>Leishmaniinae</taxon>
        <taxon>Leptomonas</taxon>
    </lineage>
</organism>
<keyword evidence="1" id="KW-1133">Transmembrane helix</keyword>
<evidence type="ECO:0008006" key="5">
    <source>
        <dbReference type="Google" id="ProtNLM"/>
    </source>
</evidence>
<protein>
    <recommendedName>
        <fullName evidence="5">Secreted protein</fullName>
    </recommendedName>
</protein>
<comment type="caution">
    <text evidence="3">The sequence shown here is derived from an EMBL/GenBank/DDBJ whole genome shotgun (WGS) entry which is preliminary data.</text>
</comment>
<gene>
    <name evidence="3" type="ORF">ABB37_04889</name>
</gene>